<dbReference type="InterPro" id="IPR002048">
    <property type="entry name" value="EF_hand_dom"/>
</dbReference>
<evidence type="ECO:0000256" key="3">
    <source>
        <dbReference type="ARBA" id="ARBA00022723"/>
    </source>
</evidence>
<dbReference type="InterPro" id="IPR011992">
    <property type="entry name" value="EF-hand-dom_pair"/>
</dbReference>
<dbReference type="PROSITE" id="PS00018">
    <property type="entry name" value="EF_HAND_1"/>
    <property type="match status" value="2"/>
</dbReference>
<dbReference type="PRINTS" id="PR01362">
    <property type="entry name" value="CALFLAGIN"/>
</dbReference>
<feature type="domain" description="EF-hand" evidence="6">
    <location>
        <begin position="97"/>
        <end position="132"/>
    </location>
</feature>
<evidence type="ECO:0000256" key="2">
    <source>
        <dbReference type="ARBA" id="ARBA00005727"/>
    </source>
</evidence>
<dbReference type="PROSITE" id="PS50222">
    <property type="entry name" value="EF_HAND_2"/>
    <property type="match status" value="3"/>
</dbReference>
<evidence type="ECO:0000256" key="4">
    <source>
        <dbReference type="ARBA" id="ARBA00022737"/>
    </source>
</evidence>
<dbReference type="SUPFAM" id="SSF47473">
    <property type="entry name" value="EF-hand"/>
    <property type="match status" value="1"/>
</dbReference>
<evidence type="ECO:0000313" key="7">
    <source>
        <dbReference type="EMBL" id="KAL2628861.1"/>
    </source>
</evidence>
<gene>
    <name evidence="7" type="ORF">R1flu_013547</name>
</gene>
<dbReference type="GO" id="GO:0046872">
    <property type="term" value="F:metal ion binding"/>
    <property type="evidence" value="ECO:0007669"/>
    <property type="project" value="UniProtKB-KW"/>
</dbReference>
<keyword evidence="8" id="KW-1185">Reference proteome</keyword>
<dbReference type="Pfam" id="PF22592">
    <property type="entry name" value="FCaBP_EF-hand"/>
    <property type="match status" value="1"/>
</dbReference>
<evidence type="ECO:0000313" key="8">
    <source>
        <dbReference type="Proteomes" id="UP001605036"/>
    </source>
</evidence>
<keyword evidence="4" id="KW-0677">Repeat</keyword>
<comment type="caution">
    <text evidence="7">The sequence shown here is derived from an EMBL/GenBank/DDBJ whole genome shotgun (WGS) entry which is preliminary data.</text>
</comment>
<feature type="domain" description="EF-hand" evidence="6">
    <location>
        <begin position="17"/>
        <end position="52"/>
    </location>
</feature>
<comment type="similarity">
    <text evidence="2">Belongs to the calflagin family.</text>
</comment>
<dbReference type="InterPro" id="IPR003299">
    <property type="entry name" value="Calflagin-bd"/>
</dbReference>
<evidence type="ECO:0000259" key="6">
    <source>
        <dbReference type="PROSITE" id="PS50222"/>
    </source>
</evidence>
<dbReference type="AlphaFoldDB" id="A0ABD1YDN5"/>
<dbReference type="Pfam" id="PF13499">
    <property type="entry name" value="EF-hand_7"/>
    <property type="match status" value="1"/>
</dbReference>
<reference evidence="7 8" key="1">
    <citation type="submission" date="2024-09" db="EMBL/GenBank/DDBJ databases">
        <title>Chromosome-scale assembly of Riccia fluitans.</title>
        <authorList>
            <person name="Paukszto L."/>
            <person name="Sawicki J."/>
            <person name="Karawczyk K."/>
            <person name="Piernik-Szablinska J."/>
            <person name="Szczecinska M."/>
            <person name="Mazdziarz M."/>
        </authorList>
    </citation>
    <scope>NUCLEOTIDE SEQUENCE [LARGE SCALE GENOMIC DNA]</scope>
    <source>
        <strain evidence="7">Rf_01</strain>
        <tissue evidence="7">Aerial parts of the thallus</tissue>
    </source>
</reference>
<sequence>MNFAEIKAKLPSDKTPEEKAARSKLFTQFDPNGNGYLSLAEVDKGIRDVLGLEDLFEAKPAIIRAFSAAKGVSKGKSKVGDDFVERSEFRLILLYLRQYFELFEMFEAVDTSDDRKISREEFDSALEKLKAWGLDVTDPEAAFNKVDTNHGGSVLFAEFADWALKSKIDLESVEE</sequence>
<dbReference type="EMBL" id="JBHFFA010000004">
    <property type="protein sequence ID" value="KAL2628861.1"/>
    <property type="molecule type" value="Genomic_DNA"/>
</dbReference>
<evidence type="ECO:0000256" key="5">
    <source>
        <dbReference type="ARBA" id="ARBA00022837"/>
    </source>
</evidence>
<dbReference type="InterPro" id="IPR018247">
    <property type="entry name" value="EF_Hand_1_Ca_BS"/>
</dbReference>
<protein>
    <recommendedName>
        <fullName evidence="6">EF-hand domain-containing protein</fullName>
    </recommendedName>
</protein>
<name>A0ABD1YDN5_9MARC</name>
<organism evidence="7 8">
    <name type="scientific">Riccia fluitans</name>
    <dbReference type="NCBI Taxonomy" id="41844"/>
    <lineage>
        <taxon>Eukaryota</taxon>
        <taxon>Viridiplantae</taxon>
        <taxon>Streptophyta</taxon>
        <taxon>Embryophyta</taxon>
        <taxon>Marchantiophyta</taxon>
        <taxon>Marchantiopsida</taxon>
        <taxon>Marchantiidae</taxon>
        <taxon>Marchantiales</taxon>
        <taxon>Ricciaceae</taxon>
        <taxon>Riccia</taxon>
    </lineage>
</organism>
<keyword evidence="5" id="KW-0106">Calcium</keyword>
<feature type="domain" description="EF-hand" evidence="6">
    <location>
        <begin position="134"/>
        <end position="169"/>
    </location>
</feature>
<accession>A0ABD1YDN5</accession>
<keyword evidence="3" id="KW-0479">Metal-binding</keyword>
<dbReference type="Proteomes" id="UP001605036">
    <property type="component" value="Unassembled WGS sequence"/>
</dbReference>
<dbReference type="InterPro" id="IPR054322">
    <property type="entry name" value="FCABP_EF-hand"/>
</dbReference>
<dbReference type="CDD" id="cd00051">
    <property type="entry name" value="EFh"/>
    <property type="match status" value="1"/>
</dbReference>
<evidence type="ECO:0000256" key="1">
    <source>
        <dbReference type="ARBA" id="ARBA00002387"/>
    </source>
</evidence>
<dbReference type="SMART" id="SM00054">
    <property type="entry name" value="EFh"/>
    <property type="match status" value="3"/>
</dbReference>
<dbReference type="Gene3D" id="1.10.238.10">
    <property type="entry name" value="EF-hand"/>
    <property type="match status" value="2"/>
</dbReference>
<comment type="function">
    <text evidence="1">May contribute to the rapid motility of the trypanosomes, playing a role either in flagellar structure or in calcium metabolism. Could alternate between a GDP-bound inactive form to a calcium/GTP-bound active form.</text>
</comment>
<proteinExistence type="inferred from homology"/>